<protein>
    <submittedName>
        <fullName evidence="1">Hydroxylase</fullName>
    </submittedName>
</protein>
<evidence type="ECO:0000313" key="2">
    <source>
        <dbReference type="Proteomes" id="UP000094469"/>
    </source>
</evidence>
<comment type="caution">
    <text evidence="1">The sequence shown here is derived from an EMBL/GenBank/DDBJ whole genome shotgun (WGS) entry which is preliminary data.</text>
</comment>
<evidence type="ECO:0000313" key="1">
    <source>
        <dbReference type="EMBL" id="OEG22691.1"/>
    </source>
</evidence>
<dbReference type="Proteomes" id="UP000094469">
    <property type="component" value="Unassembled WGS sequence"/>
</dbReference>
<dbReference type="OrthoDB" id="368187at2"/>
<sequence length="243" mass="27136">MDSLIECFDFQGRQVISLIGSGGKTSLMWYLANCYHDQRVLVSTTTKIGYPTERNYDFFYSEEFSNLGKDGIGITLAGNVMGNGYKLSSPPVHVFEESLQHFDKVLLEADGSKQRPLKGWETFEPVILPETTTTIGLIPISVLGKTVDQTTVHRLPLFLRATDTVQGVKIKEETLAEIITSPTGLWSKSQGQRILCINQVESSEQLLQAKKIVSLLPNMLLKRLSKVIACNIQSKEGIILWEK</sequence>
<dbReference type="STRING" id="1131292.BCR24_02315"/>
<proteinExistence type="predicted"/>
<dbReference type="RefSeq" id="WP_069639858.1">
    <property type="nucleotide sequence ID" value="NZ_JAFBEZ010000002.1"/>
</dbReference>
<gene>
    <name evidence="1" type="ORF">BCR24_02315</name>
</gene>
<dbReference type="InterPro" id="IPR017587">
    <property type="entry name" value="YqeC"/>
</dbReference>
<organism evidence="1 2">
    <name type="scientific">Enterococcus ureilyticus</name>
    <dbReference type="NCBI Taxonomy" id="1131292"/>
    <lineage>
        <taxon>Bacteria</taxon>
        <taxon>Bacillati</taxon>
        <taxon>Bacillota</taxon>
        <taxon>Bacilli</taxon>
        <taxon>Lactobacillales</taxon>
        <taxon>Enterococcaceae</taxon>
        <taxon>Enterococcus</taxon>
    </lineage>
</organism>
<dbReference type="Pfam" id="PF19842">
    <property type="entry name" value="YqeC"/>
    <property type="match status" value="1"/>
</dbReference>
<name>A0A1E5HCN5_9ENTE</name>
<reference evidence="2" key="1">
    <citation type="submission" date="2016-09" db="EMBL/GenBank/DDBJ databases">
        <authorList>
            <person name="Gulvik C.A."/>
        </authorList>
    </citation>
    <scope>NUCLEOTIDE SEQUENCE [LARGE SCALE GENOMIC DNA]</scope>
    <source>
        <strain evidence="2">LMG 26676</strain>
    </source>
</reference>
<accession>A0A1E5HCN5</accession>
<dbReference type="AlphaFoldDB" id="A0A1E5HCN5"/>
<dbReference type="EMBL" id="MIKC01000012">
    <property type="protein sequence ID" value="OEG22691.1"/>
    <property type="molecule type" value="Genomic_DNA"/>
</dbReference>
<keyword evidence="2" id="KW-1185">Reference proteome</keyword>
<dbReference type="NCBIfam" id="TIGR03172">
    <property type="entry name" value="selenium cofactor biosynthesis protein YqeC"/>
    <property type="match status" value="1"/>
</dbReference>